<gene>
    <name evidence="3" type="ORF">GCM10011519_17080</name>
</gene>
<proteinExistence type="predicted"/>
<dbReference type="EMBL" id="BMKQ01000001">
    <property type="protein sequence ID" value="GGF43798.1"/>
    <property type="molecule type" value="Genomic_DNA"/>
</dbReference>
<dbReference type="SUPFAM" id="SSF49785">
    <property type="entry name" value="Galactose-binding domain-like"/>
    <property type="match status" value="1"/>
</dbReference>
<dbReference type="InterPro" id="IPR008979">
    <property type="entry name" value="Galactose-bd-like_sf"/>
</dbReference>
<keyword evidence="2" id="KW-1133">Transmembrane helix</keyword>
<feature type="region of interest" description="Disordered" evidence="1">
    <location>
        <begin position="19"/>
        <end position="43"/>
    </location>
</feature>
<sequence>MSEPGPRFEVPPEYADVYEKAFRSASHGDRDDGDEGAGGGGAPGGPWWRRHAWSLAAALLLVLVIAVGAYALGRADGHRRPSSTPARTTTSAPATGSGISPLTPQLATSTCRPPTVSDAGGKTVSFVPGNALDRDTSTSWACSGTATGEELDLTLPEGSIVTRVGLMPTGSVSGVTLNRIDAVDWIFADGATVHQDLTGDTQSVAQIIDVPPASGRAVRLRLSAVTPGPADLTAVASVYLWGPRRG</sequence>
<dbReference type="Gene3D" id="2.60.120.260">
    <property type="entry name" value="Galactose-binding domain-like"/>
    <property type="match status" value="1"/>
</dbReference>
<reference evidence="3" key="1">
    <citation type="journal article" date="2014" name="Int. J. Syst. Evol. Microbiol.">
        <title>Complete genome sequence of Corynebacterium casei LMG S-19264T (=DSM 44701T), isolated from a smear-ripened cheese.</title>
        <authorList>
            <consortium name="US DOE Joint Genome Institute (JGI-PGF)"/>
            <person name="Walter F."/>
            <person name="Albersmeier A."/>
            <person name="Kalinowski J."/>
            <person name="Ruckert C."/>
        </authorList>
    </citation>
    <scope>NUCLEOTIDE SEQUENCE</scope>
    <source>
        <strain evidence="3">CGMCC 1.16067</strain>
    </source>
</reference>
<keyword evidence="4" id="KW-1185">Reference proteome</keyword>
<reference evidence="3" key="2">
    <citation type="submission" date="2020-09" db="EMBL/GenBank/DDBJ databases">
        <authorList>
            <person name="Sun Q."/>
            <person name="Zhou Y."/>
        </authorList>
    </citation>
    <scope>NUCLEOTIDE SEQUENCE</scope>
    <source>
        <strain evidence="3">CGMCC 1.16067</strain>
    </source>
</reference>
<evidence type="ECO:0000256" key="1">
    <source>
        <dbReference type="SAM" id="MobiDB-lite"/>
    </source>
</evidence>
<feature type="compositionally biased region" description="Basic and acidic residues" evidence="1">
    <location>
        <begin position="19"/>
        <end position="30"/>
    </location>
</feature>
<accession>A0A917BKD1</accession>
<feature type="transmembrane region" description="Helical" evidence="2">
    <location>
        <begin position="52"/>
        <end position="72"/>
    </location>
</feature>
<keyword evidence="2" id="KW-0812">Transmembrane</keyword>
<organism evidence="3 4">
    <name type="scientific">Marmoricola endophyticus</name>
    <dbReference type="NCBI Taxonomy" id="2040280"/>
    <lineage>
        <taxon>Bacteria</taxon>
        <taxon>Bacillati</taxon>
        <taxon>Actinomycetota</taxon>
        <taxon>Actinomycetes</taxon>
        <taxon>Propionibacteriales</taxon>
        <taxon>Nocardioidaceae</taxon>
        <taxon>Marmoricola</taxon>
    </lineage>
</organism>
<evidence type="ECO:0000256" key="2">
    <source>
        <dbReference type="SAM" id="Phobius"/>
    </source>
</evidence>
<evidence type="ECO:0000313" key="3">
    <source>
        <dbReference type="EMBL" id="GGF43798.1"/>
    </source>
</evidence>
<dbReference type="Proteomes" id="UP000649179">
    <property type="component" value="Unassembled WGS sequence"/>
</dbReference>
<dbReference type="RefSeq" id="WP_188779395.1">
    <property type="nucleotide sequence ID" value="NZ_BMKQ01000001.1"/>
</dbReference>
<feature type="region of interest" description="Disordered" evidence="1">
    <location>
        <begin position="75"/>
        <end position="123"/>
    </location>
</feature>
<feature type="compositionally biased region" description="Low complexity" evidence="1">
    <location>
        <begin position="82"/>
        <end position="95"/>
    </location>
</feature>
<evidence type="ECO:0000313" key="4">
    <source>
        <dbReference type="Proteomes" id="UP000649179"/>
    </source>
</evidence>
<dbReference type="AlphaFoldDB" id="A0A917BKD1"/>
<evidence type="ECO:0008006" key="5">
    <source>
        <dbReference type="Google" id="ProtNLM"/>
    </source>
</evidence>
<keyword evidence="2" id="KW-0472">Membrane</keyword>
<protein>
    <recommendedName>
        <fullName evidence="5">Discoidin domain-containing protein</fullName>
    </recommendedName>
</protein>
<feature type="compositionally biased region" description="Polar residues" evidence="1">
    <location>
        <begin position="97"/>
        <end position="112"/>
    </location>
</feature>
<name>A0A917BKD1_9ACTN</name>
<comment type="caution">
    <text evidence="3">The sequence shown here is derived from an EMBL/GenBank/DDBJ whole genome shotgun (WGS) entry which is preliminary data.</text>
</comment>